<dbReference type="Proteomes" id="UP000009183">
    <property type="component" value="Chromosome 15"/>
</dbReference>
<evidence type="ECO:0000313" key="2">
    <source>
        <dbReference type="EMBL" id="CBI39981.3"/>
    </source>
</evidence>
<reference evidence="3" key="1">
    <citation type="journal article" date="2007" name="Nature">
        <title>The grapevine genome sequence suggests ancestral hexaploidization in major angiosperm phyla.</title>
        <authorList>
            <consortium name="The French-Italian Public Consortium for Grapevine Genome Characterization."/>
            <person name="Jaillon O."/>
            <person name="Aury J.-M."/>
            <person name="Noel B."/>
            <person name="Policriti A."/>
            <person name="Clepet C."/>
            <person name="Casagrande A."/>
            <person name="Choisne N."/>
            <person name="Aubourg S."/>
            <person name="Vitulo N."/>
            <person name="Jubin C."/>
            <person name="Vezzi A."/>
            <person name="Legeai F."/>
            <person name="Hugueney P."/>
            <person name="Dasilva C."/>
            <person name="Horner D."/>
            <person name="Mica E."/>
            <person name="Jublot D."/>
            <person name="Poulain J."/>
            <person name="Bruyere C."/>
            <person name="Billault A."/>
            <person name="Segurens B."/>
            <person name="Gouyvenoux M."/>
            <person name="Ugarte E."/>
            <person name="Cattonaro F."/>
            <person name="Anthouard V."/>
            <person name="Vico V."/>
            <person name="Del Fabbro C."/>
            <person name="Alaux M."/>
            <person name="Di Gaspero G."/>
            <person name="Dumas V."/>
            <person name="Felice N."/>
            <person name="Paillard S."/>
            <person name="Juman I."/>
            <person name="Moroldo M."/>
            <person name="Scalabrin S."/>
            <person name="Canaguier A."/>
            <person name="Le Clainche I."/>
            <person name="Malacrida G."/>
            <person name="Durand E."/>
            <person name="Pesole G."/>
            <person name="Laucou V."/>
            <person name="Chatelet P."/>
            <person name="Merdinoglu D."/>
            <person name="Delledonne M."/>
            <person name="Pezzotti M."/>
            <person name="Lecharny A."/>
            <person name="Scarpelli C."/>
            <person name="Artiguenave F."/>
            <person name="Pe M.E."/>
            <person name="Valle G."/>
            <person name="Morgante M."/>
            <person name="Caboche M."/>
            <person name="Adam-Blondon A.-F."/>
            <person name="Weissenbach J."/>
            <person name="Quetier F."/>
            <person name="Wincker P."/>
        </authorList>
    </citation>
    <scope>NUCLEOTIDE SEQUENCE [LARGE SCALE GENOMIC DNA]</scope>
    <source>
        <strain evidence="3">cv. Pinot noir / PN40024</strain>
    </source>
</reference>
<protein>
    <submittedName>
        <fullName evidence="2">Uncharacterized protein</fullName>
    </submittedName>
</protein>
<organism evidence="2 3">
    <name type="scientific">Vitis vinifera</name>
    <name type="common">Grape</name>
    <dbReference type="NCBI Taxonomy" id="29760"/>
    <lineage>
        <taxon>Eukaryota</taxon>
        <taxon>Viridiplantae</taxon>
        <taxon>Streptophyta</taxon>
        <taxon>Embryophyta</taxon>
        <taxon>Tracheophyta</taxon>
        <taxon>Spermatophyta</taxon>
        <taxon>Magnoliopsida</taxon>
        <taxon>eudicotyledons</taxon>
        <taxon>Gunneridae</taxon>
        <taxon>Pentapetalae</taxon>
        <taxon>rosids</taxon>
        <taxon>Vitales</taxon>
        <taxon>Vitaceae</taxon>
        <taxon>Viteae</taxon>
        <taxon>Vitis</taxon>
    </lineage>
</organism>
<keyword evidence="1" id="KW-0472">Membrane</keyword>
<keyword evidence="1" id="KW-1133">Transmembrane helix</keyword>
<dbReference type="PaxDb" id="29760-VIT_15s0024g01230.t01"/>
<evidence type="ECO:0000313" key="3">
    <source>
        <dbReference type="Proteomes" id="UP000009183"/>
    </source>
</evidence>
<dbReference type="HOGENOM" id="CLU_2228102_0_0_1"/>
<keyword evidence="1" id="KW-0812">Transmembrane</keyword>
<dbReference type="AlphaFoldDB" id="D7UB57"/>
<accession>D7UB57</accession>
<evidence type="ECO:0000256" key="1">
    <source>
        <dbReference type="SAM" id="Phobius"/>
    </source>
</evidence>
<gene>
    <name evidence="2" type="ordered locus">VIT_15s0024g01230</name>
</gene>
<proteinExistence type="predicted"/>
<name>D7UB57_VITVI</name>
<sequence length="106" mass="13128">MEPFLLVNSHVVFPIELLFFFLYFFKANFGCTFVQSIWNRASLRVIHLFWVNPYFSYKNYYISFESYYYFLFIFKDRSLHVILVMLLLFFKKKKKHNCNAFLKRKT</sequence>
<dbReference type="EMBL" id="FN596748">
    <property type="protein sequence ID" value="CBI39981.3"/>
    <property type="molecule type" value="Genomic_DNA"/>
</dbReference>
<keyword evidence="3" id="KW-1185">Reference proteome</keyword>
<feature type="transmembrane region" description="Helical" evidence="1">
    <location>
        <begin position="67"/>
        <end position="90"/>
    </location>
</feature>
<dbReference type="InParanoid" id="D7UB57"/>
<feature type="transmembrane region" description="Helical" evidence="1">
    <location>
        <begin position="6"/>
        <end position="25"/>
    </location>
</feature>